<protein>
    <submittedName>
        <fullName evidence="1">Uncharacterized protein</fullName>
    </submittedName>
</protein>
<reference evidence="1 2" key="1">
    <citation type="submission" date="2017-05" db="EMBL/GenBank/DDBJ databases">
        <title>Vagococcus spp. assemblies.</title>
        <authorList>
            <person name="Gulvik C.A."/>
        </authorList>
    </citation>
    <scope>NUCLEOTIDE SEQUENCE [LARGE SCALE GENOMIC DNA]</scope>
    <source>
        <strain evidence="1 2">SS1995</strain>
    </source>
</reference>
<proteinExistence type="predicted"/>
<dbReference type="RefSeq" id="WP_125984519.1">
    <property type="nucleotide sequence ID" value="NZ_NGJS01000016.1"/>
</dbReference>
<organism evidence="1 2">
    <name type="scientific">Vagococcus vulneris</name>
    <dbReference type="NCBI Taxonomy" id="1977869"/>
    <lineage>
        <taxon>Bacteria</taxon>
        <taxon>Bacillati</taxon>
        <taxon>Bacillota</taxon>
        <taxon>Bacilli</taxon>
        <taxon>Lactobacillales</taxon>
        <taxon>Enterococcaceae</taxon>
        <taxon>Vagococcus</taxon>
    </lineage>
</organism>
<dbReference type="CDD" id="cd09911">
    <property type="entry name" value="Lin0431_like"/>
    <property type="match status" value="1"/>
</dbReference>
<dbReference type="Gene3D" id="2.60.320.10">
    <property type="entry name" value="N-utilization substance G protein NusG, insert domain"/>
    <property type="match status" value="1"/>
</dbReference>
<dbReference type="Pfam" id="PF07009">
    <property type="entry name" value="NusG_II"/>
    <property type="match status" value="1"/>
</dbReference>
<dbReference type="Proteomes" id="UP000287857">
    <property type="component" value="Unassembled WGS sequence"/>
</dbReference>
<dbReference type="EMBL" id="NGJS01000016">
    <property type="protein sequence ID" value="RST97600.1"/>
    <property type="molecule type" value="Genomic_DNA"/>
</dbReference>
<name>A0A429ZV22_9ENTE</name>
<comment type="caution">
    <text evidence="1">The sequence shown here is derived from an EMBL/GenBank/DDBJ whole genome shotgun (WGS) entry which is preliminary data.</text>
</comment>
<evidence type="ECO:0000313" key="2">
    <source>
        <dbReference type="Proteomes" id="UP000287857"/>
    </source>
</evidence>
<accession>A0A429ZV22</accession>
<dbReference type="OrthoDB" id="47603at2"/>
<dbReference type="InterPro" id="IPR038690">
    <property type="entry name" value="NusG_2_sf"/>
</dbReference>
<dbReference type="AlphaFoldDB" id="A0A429ZV22"/>
<sequence>MNIWKELKSQWRFMDGIVIVSLIILSFIPYVVFAATHQEPETKGNVAIVSIDGKEVERFELNDDTPHKEVIYYPAKGKYNIVELEGNRIRVREDNSPDQIAVRTSWISRPGQMSICLPHKLTLEIKSQEPSKDDDDMIISY</sequence>
<gene>
    <name evidence="1" type="ORF">CBF37_09510</name>
</gene>
<evidence type="ECO:0000313" key="1">
    <source>
        <dbReference type="EMBL" id="RST97600.1"/>
    </source>
</evidence>
<keyword evidence="2" id="KW-1185">Reference proteome</keyword>